<evidence type="ECO:0000256" key="3">
    <source>
        <dbReference type="ARBA" id="ARBA00012438"/>
    </source>
</evidence>
<dbReference type="PANTHER" id="PTHR43304:SF1">
    <property type="entry name" value="PAC DOMAIN-CONTAINING PROTEIN"/>
    <property type="match status" value="1"/>
</dbReference>
<dbReference type="InterPro" id="IPR000014">
    <property type="entry name" value="PAS"/>
</dbReference>
<dbReference type="PROSITE" id="PS50885">
    <property type="entry name" value="HAMP"/>
    <property type="match status" value="1"/>
</dbReference>
<feature type="domain" description="HAMP" evidence="11">
    <location>
        <begin position="323"/>
        <end position="363"/>
    </location>
</feature>
<dbReference type="EMBL" id="FQUU01000004">
    <property type="protein sequence ID" value="SHE88630.1"/>
    <property type="molecule type" value="Genomic_DNA"/>
</dbReference>
<evidence type="ECO:0000259" key="11">
    <source>
        <dbReference type="PROSITE" id="PS50885"/>
    </source>
</evidence>
<dbReference type="PROSITE" id="PS50113">
    <property type="entry name" value="PAC"/>
    <property type="match status" value="1"/>
</dbReference>
<dbReference type="InterPro" id="IPR036890">
    <property type="entry name" value="HATPase_C_sf"/>
</dbReference>
<evidence type="ECO:0000256" key="5">
    <source>
        <dbReference type="ARBA" id="ARBA00022679"/>
    </source>
</evidence>
<dbReference type="InterPro" id="IPR013655">
    <property type="entry name" value="PAS_fold_3"/>
</dbReference>
<sequence length="793" mass="91633">MRDFFRKLSLRAKLLCIALLPLLFIVYLSLDLYGEKSRNVLQTQLYLNRIHQSVTISRLIDQLQKEGRYSFDYALTKVDRKEMLGQRPVTDSLLSELDRFNDSSLKHYRSYTFLEKIDSTRKYIDSGHFDANQVMHFFSSSVFRLNTVQNYPTIIYKDLKEAYSDIVSQKLLSEMVTYQSIIDANIYNLLYTRKYMVETLMGTYGTYEVYKSYENELGVKADQKVLDRFNQIKDHGAMQRVDGYLSKIFSTFKVDSSYTYQNWKTVSDNSLNELRNLQMSLLDNAESQIQAFYKVETGEKNKAIIYLIGITALVALLVFYILHIINISLKELSAAAQKLADGNTDIRIPFISNDAVGRLATSLWKVDQKNKELAMAASKIGEGNFDVKFSPRSSEDLLGTAVLKMKDDLLQFTDDLKKSKEEFEQLADFIPQIVWVTNNDGEIIYYNKAWYEITGSNKDNIENSWVPVLHPDDVGIVLTKWYGSIENGEMYEAEYRVKDMRVNEYRWYLGRAVPIIEEDGKILKWFGTGTDIHDQKLQHEKLEELVAKRTLELNRSNEDLQQFAHVASHDLKEPLRKIRTFSDRLVLEVKDTLPEKARVYINKLQNSAGRMVNMIDSILSYSVMNSTIAEKELINLNNILDGITNDLELLIIEKEARLEYDQLPTIKGDKTLVFQLFYNLINNSLKFTKADHEAIIKISAQKVSHQDIKPAMHNGIFDFYWLVTIEDNGIGFNQAYADKMFNAFTRLHSKDKYEGTGLGLALCRRIVDRHEGYIYAEGEEGVGARFYILLPAE</sequence>
<dbReference type="OrthoDB" id="9813151at2"/>
<dbReference type="InterPro" id="IPR052162">
    <property type="entry name" value="Sensor_kinase/Photoreceptor"/>
</dbReference>
<dbReference type="Gene3D" id="1.10.287.130">
    <property type="match status" value="1"/>
</dbReference>
<dbReference type="Proteomes" id="UP000184048">
    <property type="component" value="Unassembled WGS sequence"/>
</dbReference>
<feature type="domain" description="PAS" evidence="9">
    <location>
        <begin position="419"/>
        <end position="488"/>
    </location>
</feature>
<evidence type="ECO:0000259" key="9">
    <source>
        <dbReference type="PROSITE" id="PS50112"/>
    </source>
</evidence>
<keyword evidence="7" id="KW-1133">Transmembrane helix</keyword>
<evidence type="ECO:0000313" key="12">
    <source>
        <dbReference type="EMBL" id="SHE88630.1"/>
    </source>
</evidence>
<dbReference type="InterPro" id="IPR005467">
    <property type="entry name" value="His_kinase_dom"/>
</dbReference>
<dbReference type="InterPro" id="IPR036097">
    <property type="entry name" value="HisK_dim/P_sf"/>
</dbReference>
<gene>
    <name evidence="12" type="ORF">SAMN02745131_01339</name>
</gene>
<protein>
    <recommendedName>
        <fullName evidence="3">histidine kinase</fullName>
        <ecNumber evidence="3">2.7.13.3</ecNumber>
    </recommendedName>
</protein>
<dbReference type="InterPro" id="IPR035965">
    <property type="entry name" value="PAS-like_dom_sf"/>
</dbReference>
<evidence type="ECO:0000256" key="1">
    <source>
        <dbReference type="ARBA" id="ARBA00000085"/>
    </source>
</evidence>
<keyword evidence="7" id="KW-0472">Membrane</keyword>
<reference evidence="12 13" key="1">
    <citation type="submission" date="2016-11" db="EMBL/GenBank/DDBJ databases">
        <authorList>
            <person name="Jaros S."/>
            <person name="Januszkiewicz K."/>
            <person name="Wedrychowicz H."/>
        </authorList>
    </citation>
    <scope>NUCLEOTIDE SEQUENCE [LARGE SCALE GENOMIC DNA]</scope>
    <source>
        <strain evidence="12 13">DSM 18119</strain>
    </source>
</reference>
<dbReference type="SMART" id="SM00388">
    <property type="entry name" value="HisKA"/>
    <property type="match status" value="1"/>
</dbReference>
<keyword evidence="4" id="KW-0597">Phosphoprotein</keyword>
<keyword evidence="5" id="KW-0808">Transferase</keyword>
<comment type="catalytic activity">
    <reaction evidence="1">
        <text>ATP + protein L-histidine = ADP + protein N-phospho-L-histidine.</text>
        <dbReference type="EC" id="2.7.13.3"/>
    </reaction>
</comment>
<dbReference type="SMART" id="SM00091">
    <property type="entry name" value="PAS"/>
    <property type="match status" value="1"/>
</dbReference>
<dbReference type="PANTHER" id="PTHR43304">
    <property type="entry name" value="PHYTOCHROME-LIKE PROTEIN CPH1"/>
    <property type="match status" value="1"/>
</dbReference>
<dbReference type="InterPro" id="IPR013587">
    <property type="entry name" value="Nitrate/nitrite_sensing"/>
</dbReference>
<dbReference type="PROSITE" id="PS50109">
    <property type="entry name" value="HIS_KIN"/>
    <property type="match status" value="1"/>
</dbReference>
<dbReference type="FunFam" id="3.30.565.10:FF:000006">
    <property type="entry name" value="Sensor histidine kinase WalK"/>
    <property type="match status" value="1"/>
</dbReference>
<dbReference type="SUPFAM" id="SSF47384">
    <property type="entry name" value="Homodimeric domain of signal transducing histidine kinase"/>
    <property type="match status" value="1"/>
</dbReference>
<organism evidence="12 13">
    <name type="scientific">Flavisolibacter ginsengisoli DSM 18119</name>
    <dbReference type="NCBI Taxonomy" id="1121884"/>
    <lineage>
        <taxon>Bacteria</taxon>
        <taxon>Pseudomonadati</taxon>
        <taxon>Bacteroidota</taxon>
        <taxon>Chitinophagia</taxon>
        <taxon>Chitinophagales</taxon>
        <taxon>Chitinophagaceae</taxon>
        <taxon>Flavisolibacter</taxon>
    </lineage>
</organism>
<evidence type="ECO:0000256" key="7">
    <source>
        <dbReference type="SAM" id="Phobius"/>
    </source>
</evidence>
<dbReference type="GO" id="GO:0016020">
    <property type="term" value="C:membrane"/>
    <property type="evidence" value="ECO:0007669"/>
    <property type="project" value="UniProtKB-SubCell"/>
</dbReference>
<dbReference type="SMART" id="SM00387">
    <property type="entry name" value="HATPase_c"/>
    <property type="match status" value="1"/>
</dbReference>
<dbReference type="InterPro" id="IPR003660">
    <property type="entry name" value="HAMP_dom"/>
</dbReference>
<dbReference type="EC" id="2.7.13.3" evidence="3"/>
<comment type="subcellular location">
    <subcellularLocation>
        <location evidence="2">Membrane</location>
    </subcellularLocation>
</comment>
<dbReference type="InterPro" id="IPR003661">
    <property type="entry name" value="HisK_dim/P_dom"/>
</dbReference>
<dbReference type="PROSITE" id="PS50112">
    <property type="entry name" value="PAS"/>
    <property type="match status" value="1"/>
</dbReference>
<evidence type="ECO:0000256" key="4">
    <source>
        <dbReference type="ARBA" id="ARBA00022553"/>
    </source>
</evidence>
<feature type="domain" description="Histidine kinase" evidence="8">
    <location>
        <begin position="566"/>
        <end position="793"/>
    </location>
</feature>
<evidence type="ECO:0000256" key="6">
    <source>
        <dbReference type="ARBA" id="ARBA00022777"/>
    </source>
</evidence>
<keyword evidence="13" id="KW-1185">Reference proteome</keyword>
<feature type="transmembrane region" description="Helical" evidence="7">
    <location>
        <begin position="12"/>
        <end position="30"/>
    </location>
</feature>
<dbReference type="STRING" id="1121884.SAMN02745131_01339"/>
<keyword evidence="7" id="KW-0812">Transmembrane</keyword>
<dbReference type="Gene3D" id="3.30.565.10">
    <property type="entry name" value="Histidine kinase-like ATPase, C-terminal domain"/>
    <property type="match status" value="1"/>
</dbReference>
<accession>A0A1M4X585</accession>
<feature type="domain" description="PAC" evidence="10">
    <location>
        <begin position="491"/>
        <end position="544"/>
    </location>
</feature>
<keyword evidence="6" id="KW-0418">Kinase</keyword>
<dbReference type="SUPFAM" id="SSF55874">
    <property type="entry name" value="ATPase domain of HSP90 chaperone/DNA topoisomerase II/histidine kinase"/>
    <property type="match status" value="1"/>
</dbReference>
<dbReference type="CDD" id="cd00130">
    <property type="entry name" value="PAS"/>
    <property type="match status" value="1"/>
</dbReference>
<proteinExistence type="predicted"/>
<dbReference type="InterPro" id="IPR003594">
    <property type="entry name" value="HATPase_dom"/>
</dbReference>
<dbReference type="Pfam" id="PF02518">
    <property type="entry name" value="HATPase_c"/>
    <property type="match status" value="1"/>
</dbReference>
<evidence type="ECO:0000259" key="8">
    <source>
        <dbReference type="PROSITE" id="PS50109"/>
    </source>
</evidence>
<dbReference type="InterPro" id="IPR004358">
    <property type="entry name" value="Sig_transdc_His_kin-like_C"/>
</dbReference>
<dbReference type="Pfam" id="PF08376">
    <property type="entry name" value="NIT"/>
    <property type="match status" value="1"/>
</dbReference>
<dbReference type="NCBIfam" id="TIGR00229">
    <property type="entry name" value="sensory_box"/>
    <property type="match status" value="1"/>
</dbReference>
<dbReference type="SUPFAM" id="SSF55785">
    <property type="entry name" value="PYP-like sensor domain (PAS domain)"/>
    <property type="match status" value="1"/>
</dbReference>
<dbReference type="RefSeq" id="WP_072834554.1">
    <property type="nucleotide sequence ID" value="NZ_FQUU01000004.1"/>
</dbReference>
<dbReference type="AlphaFoldDB" id="A0A1M4X585"/>
<dbReference type="Gene3D" id="3.30.450.20">
    <property type="entry name" value="PAS domain"/>
    <property type="match status" value="1"/>
</dbReference>
<dbReference type="CDD" id="cd00082">
    <property type="entry name" value="HisKA"/>
    <property type="match status" value="1"/>
</dbReference>
<dbReference type="Pfam" id="PF08447">
    <property type="entry name" value="PAS_3"/>
    <property type="match status" value="1"/>
</dbReference>
<evidence type="ECO:0000259" key="10">
    <source>
        <dbReference type="PROSITE" id="PS50113"/>
    </source>
</evidence>
<dbReference type="FunFam" id="3.30.450.20:FF:000099">
    <property type="entry name" value="Sensory box sensor histidine kinase"/>
    <property type="match status" value="1"/>
</dbReference>
<dbReference type="PRINTS" id="PR00344">
    <property type="entry name" value="BCTRLSENSOR"/>
</dbReference>
<dbReference type="Pfam" id="PF00672">
    <property type="entry name" value="HAMP"/>
    <property type="match status" value="1"/>
</dbReference>
<dbReference type="InterPro" id="IPR000700">
    <property type="entry name" value="PAS-assoc_C"/>
</dbReference>
<dbReference type="GO" id="GO:0000155">
    <property type="term" value="F:phosphorelay sensor kinase activity"/>
    <property type="evidence" value="ECO:0007669"/>
    <property type="project" value="InterPro"/>
</dbReference>
<evidence type="ECO:0000256" key="2">
    <source>
        <dbReference type="ARBA" id="ARBA00004370"/>
    </source>
</evidence>
<dbReference type="CDD" id="cd06225">
    <property type="entry name" value="HAMP"/>
    <property type="match status" value="1"/>
</dbReference>
<dbReference type="Pfam" id="PF00512">
    <property type="entry name" value="HisKA"/>
    <property type="match status" value="1"/>
</dbReference>
<name>A0A1M4X585_9BACT</name>
<evidence type="ECO:0000313" key="13">
    <source>
        <dbReference type="Proteomes" id="UP000184048"/>
    </source>
</evidence>
<feature type="transmembrane region" description="Helical" evidence="7">
    <location>
        <begin position="303"/>
        <end position="322"/>
    </location>
</feature>
<dbReference type="Gene3D" id="6.10.340.10">
    <property type="match status" value="1"/>
</dbReference>